<dbReference type="AlphaFoldDB" id="A0A5M7BUD3"/>
<evidence type="ECO:0000313" key="2">
    <source>
        <dbReference type="Proteomes" id="UP000323946"/>
    </source>
</evidence>
<protein>
    <submittedName>
        <fullName evidence="1">Uncharacterized protein</fullName>
    </submittedName>
</protein>
<dbReference type="RefSeq" id="WP_150067912.1">
    <property type="nucleotide sequence ID" value="NZ_VWPH01000008.1"/>
</dbReference>
<dbReference type="EMBL" id="VWPH01000008">
    <property type="protein sequence ID" value="KAA5831768.1"/>
    <property type="molecule type" value="Genomic_DNA"/>
</dbReference>
<dbReference type="OrthoDB" id="3699690at2"/>
<accession>A0A5M7BUD3</accession>
<proteinExistence type="predicted"/>
<dbReference type="Proteomes" id="UP000323946">
    <property type="component" value="Unassembled WGS sequence"/>
</dbReference>
<comment type="caution">
    <text evidence="1">The sequence shown here is derived from an EMBL/GenBank/DDBJ whole genome shotgun (WGS) entry which is preliminary data.</text>
</comment>
<sequence length="151" mass="17812">MSHTVWVRNHWWWDPADDETRGDSCGWVLYRRDPGGNPMRTDMAKGFSYYAADNTRAVRSRLTVDDVLFHGPVKNLDEAWRHVQHAISRDGWLNDDLNETRRRDGRWHQAHWFTCWRNQQPQPVSPVLLPEGFRFNRTGWVEADAATLELP</sequence>
<reference evidence="1 2" key="1">
    <citation type="submission" date="2019-09" db="EMBL/GenBank/DDBJ databases">
        <title>Draft genome sequence of the thermophilic Saccharopolyspora hirsuta VKM Ac-666T.</title>
        <authorList>
            <person name="Lobastova T.G."/>
            <person name="Fokina V."/>
            <person name="Bragin E.Y."/>
            <person name="Shtratnikova V.Y."/>
            <person name="Starodumova I.P."/>
            <person name="Tarlachkov S.V."/>
            <person name="Donova M.V."/>
        </authorList>
    </citation>
    <scope>NUCLEOTIDE SEQUENCE [LARGE SCALE GENOMIC DNA]</scope>
    <source>
        <strain evidence="1 2">VKM Ac-666</strain>
    </source>
</reference>
<keyword evidence="2" id="KW-1185">Reference proteome</keyword>
<gene>
    <name evidence="1" type="ORF">F1721_18160</name>
</gene>
<name>A0A5M7BUD3_SACHI</name>
<organism evidence="1 2">
    <name type="scientific">Saccharopolyspora hirsuta</name>
    <dbReference type="NCBI Taxonomy" id="1837"/>
    <lineage>
        <taxon>Bacteria</taxon>
        <taxon>Bacillati</taxon>
        <taxon>Actinomycetota</taxon>
        <taxon>Actinomycetes</taxon>
        <taxon>Pseudonocardiales</taxon>
        <taxon>Pseudonocardiaceae</taxon>
        <taxon>Saccharopolyspora</taxon>
    </lineage>
</organism>
<evidence type="ECO:0000313" key="1">
    <source>
        <dbReference type="EMBL" id="KAA5831768.1"/>
    </source>
</evidence>